<name>A0A841JKT1_9SPHI</name>
<gene>
    <name evidence="1" type="ORF">HDF22_005942</name>
</gene>
<sequence length="279" mass="31739">MQLPKFKIRASAASEILAGSIGLTDVQSTRRSELIDRKKGAEAGEKGVKPLTPNMEAELEILNYKHNNPELPTGAKSYCEKWVKEKLYDRRKNFANKYLEKGIACEDKSIQYAAESLGWGQVSKNEEWFSDEWMEGTPDIICELYSREVGGDNNIIETLTPTVIDMKNVWDCFTLPLFDDVIPTDAYKTQLQVYMHLVSSEYGIDFNDAILTYALMDAPLNVMEKEMRSLSWEEGQRGLITDEIRQKVHKEMTYSNLGGYTAEIDHTFRGNMAMCSADI</sequence>
<dbReference type="Gene3D" id="3.90.320.10">
    <property type="match status" value="1"/>
</dbReference>
<comment type="caution">
    <text evidence="1">The sequence shown here is derived from an EMBL/GenBank/DDBJ whole genome shotgun (WGS) entry which is preliminary data.</text>
</comment>
<proteinExistence type="predicted"/>
<accession>A0A841JKT1</accession>
<evidence type="ECO:0000313" key="1">
    <source>
        <dbReference type="EMBL" id="MBB6131789.1"/>
    </source>
</evidence>
<dbReference type="RefSeq" id="WP_183590189.1">
    <property type="nucleotide sequence ID" value="NZ_JACHCA010000032.1"/>
</dbReference>
<dbReference type="InterPro" id="IPR011604">
    <property type="entry name" value="PDDEXK-like_dom_sf"/>
</dbReference>
<dbReference type="AlphaFoldDB" id="A0A841JKT1"/>
<evidence type="ECO:0000313" key="2">
    <source>
        <dbReference type="Proteomes" id="UP000548326"/>
    </source>
</evidence>
<organism evidence="1 2">
    <name type="scientific">Mucilaginibacter lappiensis</name>
    <dbReference type="NCBI Taxonomy" id="354630"/>
    <lineage>
        <taxon>Bacteria</taxon>
        <taxon>Pseudomonadati</taxon>
        <taxon>Bacteroidota</taxon>
        <taxon>Sphingobacteriia</taxon>
        <taxon>Sphingobacteriales</taxon>
        <taxon>Sphingobacteriaceae</taxon>
        <taxon>Mucilaginibacter</taxon>
    </lineage>
</organism>
<dbReference type="Proteomes" id="UP000548326">
    <property type="component" value="Unassembled WGS sequence"/>
</dbReference>
<dbReference type="EMBL" id="JACHCA010000032">
    <property type="protein sequence ID" value="MBB6131789.1"/>
    <property type="molecule type" value="Genomic_DNA"/>
</dbReference>
<protein>
    <submittedName>
        <fullName evidence="1">Uncharacterized protein</fullName>
    </submittedName>
</protein>
<dbReference type="SUPFAM" id="SSF52980">
    <property type="entry name" value="Restriction endonuclease-like"/>
    <property type="match status" value="1"/>
</dbReference>
<reference evidence="1 2" key="1">
    <citation type="submission" date="2020-08" db="EMBL/GenBank/DDBJ databases">
        <title>Genomic Encyclopedia of Type Strains, Phase IV (KMG-V): Genome sequencing to study the core and pangenomes of soil and plant-associated prokaryotes.</title>
        <authorList>
            <person name="Whitman W."/>
        </authorList>
    </citation>
    <scope>NUCLEOTIDE SEQUENCE [LARGE SCALE GENOMIC DNA]</scope>
    <source>
        <strain evidence="1 2">MP601</strain>
    </source>
</reference>
<dbReference type="InterPro" id="IPR011335">
    <property type="entry name" value="Restrct_endonuc-II-like"/>
</dbReference>